<evidence type="ECO:0000313" key="11">
    <source>
        <dbReference type="Proteomes" id="UP001058461"/>
    </source>
</evidence>
<dbReference type="InterPro" id="IPR004360">
    <property type="entry name" value="Glyas_Fos-R_dOase_dom"/>
</dbReference>
<evidence type="ECO:0000313" key="10">
    <source>
        <dbReference type="EMBL" id="UTW12316.1"/>
    </source>
</evidence>
<dbReference type="Pfam" id="PF00903">
    <property type="entry name" value="Glyoxalase"/>
    <property type="match status" value="1"/>
</dbReference>
<dbReference type="RefSeq" id="WP_255854383.1">
    <property type="nucleotide sequence ID" value="NZ_CP073347.1"/>
</dbReference>
<gene>
    <name evidence="10" type="ORF">KDW95_01125</name>
</gene>
<comment type="cofactor">
    <cofactor evidence="1 8">
        <name>Fe(2+)</name>
        <dbReference type="ChEBI" id="CHEBI:29033"/>
    </cofactor>
</comment>
<dbReference type="InterPro" id="IPR029068">
    <property type="entry name" value="Glyas_Bleomycin-R_OHBP_Dase"/>
</dbReference>
<evidence type="ECO:0000256" key="5">
    <source>
        <dbReference type="ARBA" id="ARBA00022964"/>
    </source>
</evidence>
<dbReference type="Pfam" id="PF22632">
    <property type="entry name" value="BphC_D1"/>
    <property type="match status" value="1"/>
</dbReference>
<dbReference type="PROSITE" id="PS00082">
    <property type="entry name" value="EXTRADIOL_DIOXYGENAS"/>
    <property type="match status" value="1"/>
</dbReference>
<evidence type="ECO:0000256" key="1">
    <source>
        <dbReference type="ARBA" id="ARBA00001954"/>
    </source>
</evidence>
<dbReference type="Proteomes" id="UP001058461">
    <property type="component" value="Chromosome"/>
</dbReference>
<dbReference type="EMBL" id="CP073347">
    <property type="protein sequence ID" value="UTW12316.1"/>
    <property type="molecule type" value="Genomic_DNA"/>
</dbReference>
<sequence>MIDIRELGYFVAQAENLDDWQQYAEQVLGMMTSAAPGGGLYVKMDERPFRMLVVEGPDSRYLASGWGLASEDAFATATAELDQRGVAWEAGDAALCNQRGVQALAVLKDPSGNRHELYWGHRSDCQPFVSPQGVPRFVTGNMGLGHTVLPAPNFDETRAFLQDVLGFSLSDSFNHRSAPDAEPLRIHFMHCNNPRHHSLAIAEFPVPSGCVHVMVEVDSMTEVGRAHDRHQDQGVQLSATLGQHLNDQMTSFYMKTPSGFDLEYGYGGLQLDWEAHSAFEFTRVSLWGHDFSVGQQQGANNE</sequence>
<dbReference type="Gene3D" id="3.10.180.10">
    <property type="entry name" value="2,3-Dihydroxybiphenyl 1,2-Dioxygenase, domain 1"/>
    <property type="match status" value="2"/>
</dbReference>
<dbReference type="CDD" id="cd07252">
    <property type="entry name" value="BphC1-RGP6_N_like"/>
    <property type="match status" value="1"/>
</dbReference>
<reference evidence="10" key="1">
    <citation type="submission" date="2021-04" db="EMBL/GenBank/DDBJ databases">
        <title>Oceanospirillales bacteria with DddD are important DMSP degraders in coastal seawater.</title>
        <authorList>
            <person name="Liu J."/>
        </authorList>
    </citation>
    <scope>NUCLEOTIDE SEQUENCE</scope>
    <source>
        <strain evidence="10">D13-1</strain>
    </source>
</reference>
<keyword evidence="3" id="KW-0479">Metal-binding</keyword>
<evidence type="ECO:0000256" key="2">
    <source>
        <dbReference type="ARBA" id="ARBA00008784"/>
    </source>
</evidence>
<comment type="similarity">
    <text evidence="2 8">Belongs to the extradiol ring-cleavage dioxygenase family.</text>
</comment>
<keyword evidence="6 8" id="KW-0560">Oxidoreductase</keyword>
<evidence type="ECO:0000256" key="7">
    <source>
        <dbReference type="ARBA" id="ARBA00023004"/>
    </source>
</evidence>
<dbReference type="InterPro" id="IPR000486">
    <property type="entry name" value="Xdiol_ring_cleave_dOase_1/2"/>
</dbReference>
<accession>A0ABY5HIV9</accession>
<keyword evidence="7 8" id="KW-0408">Iron</keyword>
<evidence type="ECO:0000256" key="6">
    <source>
        <dbReference type="ARBA" id="ARBA00023002"/>
    </source>
</evidence>
<evidence type="ECO:0000256" key="3">
    <source>
        <dbReference type="ARBA" id="ARBA00022723"/>
    </source>
</evidence>
<feature type="domain" description="VOC" evidence="9">
    <location>
        <begin position="6"/>
        <end position="120"/>
    </location>
</feature>
<keyword evidence="11" id="KW-1185">Reference proteome</keyword>
<proteinExistence type="inferred from homology"/>
<feature type="domain" description="VOC" evidence="9">
    <location>
        <begin position="143"/>
        <end position="267"/>
    </location>
</feature>
<protein>
    <submittedName>
        <fullName evidence="10">VOC family protein</fullName>
    </submittedName>
</protein>
<dbReference type="CDD" id="cd07237">
    <property type="entry name" value="BphC1-RGP6_C_like"/>
    <property type="match status" value="1"/>
</dbReference>
<keyword evidence="5 8" id="KW-0223">Dioxygenase</keyword>
<name>A0ABY5HIV9_9GAMM</name>
<evidence type="ECO:0000259" key="9">
    <source>
        <dbReference type="PROSITE" id="PS51819"/>
    </source>
</evidence>
<keyword evidence="4 8" id="KW-0058">Aromatic hydrocarbons catabolism</keyword>
<dbReference type="PROSITE" id="PS51819">
    <property type="entry name" value="VOC"/>
    <property type="match status" value="2"/>
</dbReference>
<organism evidence="10 11">
    <name type="scientific">Marinobacterium rhizophilum</name>
    <dbReference type="NCBI Taxonomy" id="420402"/>
    <lineage>
        <taxon>Bacteria</taxon>
        <taxon>Pseudomonadati</taxon>
        <taxon>Pseudomonadota</taxon>
        <taxon>Gammaproteobacteria</taxon>
        <taxon>Oceanospirillales</taxon>
        <taxon>Oceanospirillaceae</taxon>
        <taxon>Marinobacterium</taxon>
    </lineage>
</organism>
<dbReference type="SUPFAM" id="SSF54593">
    <property type="entry name" value="Glyoxalase/Bleomycin resistance protein/Dihydroxybiphenyl dioxygenase"/>
    <property type="match status" value="2"/>
</dbReference>
<evidence type="ECO:0000256" key="4">
    <source>
        <dbReference type="ARBA" id="ARBA00022797"/>
    </source>
</evidence>
<evidence type="ECO:0000256" key="8">
    <source>
        <dbReference type="RuleBase" id="RU000683"/>
    </source>
</evidence>
<dbReference type="InterPro" id="IPR037523">
    <property type="entry name" value="VOC_core"/>
</dbReference>